<dbReference type="InterPro" id="IPR000999">
    <property type="entry name" value="RNase_III_dom"/>
</dbReference>
<dbReference type="GO" id="GO:0003725">
    <property type="term" value="F:double-stranded RNA binding"/>
    <property type="evidence" value="ECO:0007669"/>
    <property type="project" value="TreeGrafter"/>
</dbReference>
<protein>
    <recommendedName>
        <fullName evidence="6">RNase III domain-containing protein</fullName>
    </recommendedName>
</protein>
<evidence type="ECO:0000256" key="4">
    <source>
        <dbReference type="ARBA" id="ARBA00022801"/>
    </source>
</evidence>
<evidence type="ECO:0000256" key="5">
    <source>
        <dbReference type="ARBA" id="ARBA00022884"/>
    </source>
</evidence>
<organism evidence="7">
    <name type="scientific">viral metagenome</name>
    <dbReference type="NCBI Taxonomy" id="1070528"/>
    <lineage>
        <taxon>unclassified sequences</taxon>
        <taxon>metagenomes</taxon>
        <taxon>organismal metagenomes</taxon>
    </lineage>
</organism>
<evidence type="ECO:0000256" key="2">
    <source>
        <dbReference type="ARBA" id="ARBA00022722"/>
    </source>
</evidence>
<accession>A0A6C0KWJ2</accession>
<dbReference type="CDD" id="cd00593">
    <property type="entry name" value="RIBOc"/>
    <property type="match status" value="1"/>
</dbReference>
<dbReference type="GO" id="GO:0010468">
    <property type="term" value="P:regulation of gene expression"/>
    <property type="evidence" value="ECO:0007669"/>
    <property type="project" value="TreeGrafter"/>
</dbReference>
<comment type="similarity">
    <text evidence="1">Belongs to the ribonuclease III family.</text>
</comment>
<dbReference type="PROSITE" id="PS50142">
    <property type="entry name" value="RNASE_3_2"/>
    <property type="match status" value="1"/>
</dbReference>
<dbReference type="InterPro" id="IPR011907">
    <property type="entry name" value="RNase_III"/>
</dbReference>
<keyword evidence="5" id="KW-0694">RNA-binding</keyword>
<keyword evidence="4" id="KW-0378">Hydrolase</keyword>
<dbReference type="PROSITE" id="PS00517">
    <property type="entry name" value="RNASE_3_1"/>
    <property type="match status" value="1"/>
</dbReference>
<evidence type="ECO:0000313" key="7">
    <source>
        <dbReference type="EMBL" id="QHU22335.1"/>
    </source>
</evidence>
<evidence type="ECO:0000259" key="6">
    <source>
        <dbReference type="PROSITE" id="PS50142"/>
    </source>
</evidence>
<dbReference type="GO" id="GO:0004525">
    <property type="term" value="F:ribonuclease III activity"/>
    <property type="evidence" value="ECO:0007669"/>
    <property type="project" value="InterPro"/>
</dbReference>
<dbReference type="EMBL" id="MN741005">
    <property type="protein sequence ID" value="QHU22335.1"/>
    <property type="molecule type" value="Genomic_DNA"/>
</dbReference>
<dbReference type="AlphaFoldDB" id="A0A6C0KWJ2"/>
<dbReference type="GO" id="GO:0006364">
    <property type="term" value="P:rRNA processing"/>
    <property type="evidence" value="ECO:0007669"/>
    <property type="project" value="InterPro"/>
</dbReference>
<keyword evidence="2" id="KW-0540">Nuclease</keyword>
<dbReference type="InterPro" id="IPR036389">
    <property type="entry name" value="RNase_III_sf"/>
</dbReference>
<evidence type="ECO:0000256" key="3">
    <source>
        <dbReference type="ARBA" id="ARBA00022759"/>
    </source>
</evidence>
<reference evidence="7" key="1">
    <citation type="journal article" date="2020" name="Nature">
        <title>Giant virus diversity and host interactions through global metagenomics.</title>
        <authorList>
            <person name="Schulz F."/>
            <person name="Roux S."/>
            <person name="Paez-Espino D."/>
            <person name="Jungbluth S."/>
            <person name="Walsh D.A."/>
            <person name="Denef V.J."/>
            <person name="McMahon K.D."/>
            <person name="Konstantinidis K.T."/>
            <person name="Eloe-Fadrosh E.A."/>
            <person name="Kyrpides N.C."/>
            <person name="Woyke T."/>
        </authorList>
    </citation>
    <scope>NUCLEOTIDE SEQUENCE</scope>
    <source>
        <strain evidence="7">GVMAG-S-ERX555907-102</strain>
    </source>
</reference>
<dbReference type="HAMAP" id="MF_00104">
    <property type="entry name" value="RNase_III"/>
    <property type="match status" value="1"/>
</dbReference>
<dbReference type="Gene3D" id="3.30.160.20">
    <property type="match status" value="1"/>
</dbReference>
<dbReference type="SMART" id="SM00535">
    <property type="entry name" value="RIBOc"/>
    <property type="match status" value="1"/>
</dbReference>
<sequence length="318" mass="37423">MKSNAEDLIYNPFNEKNKELTYDSLQGILNKYNIHYNIQNFELFRRAFVHKSYVKPSKLNEDVSLAIKPPSCIDLCSYSNERLEFLGDGILENVTKFYLYKRFPEQDEGFMTEKKIALVKNDHIGYLAYKMGLNDFYLMSKNAEEKKTRYNYKKLGCLFEAFLGALFLDANNMVLSDKNGYLNNYFKCGIGFQICQIFIESIFEQLIDWNVLLETDNNYKNIFQVMVQKEFKTTPEYYVLSIDEEQKYTMGVYLCLGNTNIHNIDIKDAIDFKLLKNFQTIRNSNNNLVYFSRASHKIKKKAEQLACQKAIELIQEYE</sequence>
<proteinExistence type="inferred from homology"/>
<evidence type="ECO:0000256" key="1">
    <source>
        <dbReference type="ARBA" id="ARBA00010183"/>
    </source>
</evidence>
<name>A0A6C0KWJ2_9ZZZZ</name>
<dbReference type="PANTHER" id="PTHR11207">
    <property type="entry name" value="RIBONUCLEASE III"/>
    <property type="match status" value="1"/>
</dbReference>
<dbReference type="Pfam" id="PF00636">
    <property type="entry name" value="Ribonuclease_3"/>
    <property type="match status" value="1"/>
</dbReference>
<dbReference type="Gene3D" id="1.10.1520.10">
    <property type="entry name" value="Ribonuclease III domain"/>
    <property type="match status" value="1"/>
</dbReference>
<keyword evidence="3" id="KW-0255">Endonuclease</keyword>
<dbReference type="SUPFAM" id="SSF69065">
    <property type="entry name" value="RNase III domain-like"/>
    <property type="match status" value="1"/>
</dbReference>
<dbReference type="PANTHER" id="PTHR11207:SF0">
    <property type="entry name" value="RIBONUCLEASE 3"/>
    <property type="match status" value="1"/>
</dbReference>
<feature type="domain" description="RNase III" evidence="6">
    <location>
        <begin position="25"/>
        <end position="171"/>
    </location>
</feature>